<accession>A0AAW1X1R6</accession>
<dbReference type="CDD" id="cd11448">
    <property type="entry name" value="bHLH_AtFAMA_like"/>
    <property type="match status" value="1"/>
</dbReference>
<feature type="region of interest" description="Disordered" evidence="6">
    <location>
        <begin position="79"/>
        <end position="125"/>
    </location>
</feature>
<comment type="subcellular location">
    <subcellularLocation>
        <location evidence="1">Nucleus</location>
    </subcellularLocation>
</comment>
<gene>
    <name evidence="8" type="ORF">M0R45_027418</name>
</gene>
<dbReference type="SMART" id="SM00353">
    <property type="entry name" value="HLH"/>
    <property type="match status" value="1"/>
</dbReference>
<dbReference type="InterPro" id="IPR011598">
    <property type="entry name" value="bHLH_dom"/>
</dbReference>
<feature type="domain" description="BHLH" evidence="7">
    <location>
        <begin position="124"/>
        <end position="175"/>
    </location>
</feature>
<dbReference type="EMBL" id="JBEDUW010000005">
    <property type="protein sequence ID" value="KAK9930379.1"/>
    <property type="molecule type" value="Genomic_DNA"/>
</dbReference>
<dbReference type="PANTHER" id="PTHR46684">
    <property type="entry name" value="TRANSCRIPTION FACTOR FAMA"/>
    <property type="match status" value="1"/>
</dbReference>
<keyword evidence="9" id="KW-1185">Reference proteome</keyword>
<dbReference type="GO" id="GO:0010052">
    <property type="term" value="P:guard cell differentiation"/>
    <property type="evidence" value="ECO:0007669"/>
    <property type="project" value="InterPro"/>
</dbReference>
<keyword evidence="5" id="KW-0539">Nucleus</keyword>
<feature type="region of interest" description="Disordered" evidence="6">
    <location>
        <begin position="211"/>
        <end position="241"/>
    </location>
</feature>
<name>A0AAW1X1R6_RUBAR</name>
<evidence type="ECO:0000256" key="6">
    <source>
        <dbReference type="SAM" id="MobiDB-lite"/>
    </source>
</evidence>
<dbReference type="GO" id="GO:0045893">
    <property type="term" value="P:positive regulation of DNA-templated transcription"/>
    <property type="evidence" value="ECO:0007669"/>
    <property type="project" value="TreeGrafter"/>
</dbReference>
<evidence type="ECO:0000259" key="7">
    <source>
        <dbReference type="PROSITE" id="PS50888"/>
    </source>
</evidence>
<dbReference type="GO" id="GO:0005634">
    <property type="term" value="C:nucleus"/>
    <property type="evidence" value="ECO:0007669"/>
    <property type="project" value="UniProtKB-SubCell"/>
</dbReference>
<evidence type="ECO:0000313" key="8">
    <source>
        <dbReference type="EMBL" id="KAK9930379.1"/>
    </source>
</evidence>
<dbReference type="Gene3D" id="4.10.280.10">
    <property type="entry name" value="Helix-loop-helix DNA-binding domain"/>
    <property type="match status" value="1"/>
</dbReference>
<dbReference type="Pfam" id="PF22754">
    <property type="entry name" value="bHLH-TF_ACT-like_plant"/>
    <property type="match status" value="1"/>
</dbReference>
<reference evidence="8 9" key="1">
    <citation type="journal article" date="2023" name="G3 (Bethesda)">
        <title>A chromosome-length genome assembly and annotation of blackberry (Rubus argutus, cv. 'Hillquist').</title>
        <authorList>
            <person name="Bruna T."/>
            <person name="Aryal R."/>
            <person name="Dudchenko O."/>
            <person name="Sargent D.J."/>
            <person name="Mead D."/>
            <person name="Buti M."/>
            <person name="Cavallini A."/>
            <person name="Hytonen T."/>
            <person name="Andres J."/>
            <person name="Pham M."/>
            <person name="Weisz D."/>
            <person name="Mascagni F."/>
            <person name="Usai G."/>
            <person name="Natali L."/>
            <person name="Bassil N."/>
            <person name="Fernandez G.E."/>
            <person name="Lomsadze A."/>
            <person name="Armour M."/>
            <person name="Olukolu B."/>
            <person name="Poorten T."/>
            <person name="Britton C."/>
            <person name="Davik J."/>
            <person name="Ashrafi H."/>
            <person name="Aiden E.L."/>
            <person name="Borodovsky M."/>
            <person name="Worthington M."/>
        </authorList>
    </citation>
    <scope>NUCLEOTIDE SEQUENCE [LARGE SCALE GENOMIC DNA]</scope>
    <source>
        <strain evidence="8">PI 553951</strain>
    </source>
</reference>
<keyword evidence="4" id="KW-0804">Transcription</keyword>
<evidence type="ECO:0000256" key="3">
    <source>
        <dbReference type="ARBA" id="ARBA00023125"/>
    </source>
</evidence>
<dbReference type="PROSITE" id="PS50888">
    <property type="entry name" value="BHLH"/>
    <property type="match status" value="1"/>
</dbReference>
<dbReference type="SUPFAM" id="SSF47459">
    <property type="entry name" value="HLH, helix-loop-helix DNA-binding domain"/>
    <property type="match status" value="1"/>
</dbReference>
<dbReference type="GO" id="GO:0003700">
    <property type="term" value="F:DNA-binding transcription factor activity"/>
    <property type="evidence" value="ECO:0007669"/>
    <property type="project" value="InterPro"/>
</dbReference>
<dbReference type="InterPro" id="IPR036638">
    <property type="entry name" value="HLH_DNA-bd_sf"/>
</dbReference>
<dbReference type="Proteomes" id="UP001457282">
    <property type="component" value="Unassembled WGS sequence"/>
</dbReference>
<evidence type="ECO:0000256" key="1">
    <source>
        <dbReference type="ARBA" id="ARBA00004123"/>
    </source>
</evidence>
<dbReference type="Pfam" id="PF00010">
    <property type="entry name" value="HLH"/>
    <property type="match status" value="1"/>
</dbReference>
<keyword evidence="2" id="KW-0805">Transcription regulation</keyword>
<evidence type="ECO:0000313" key="9">
    <source>
        <dbReference type="Proteomes" id="UP001457282"/>
    </source>
</evidence>
<keyword evidence="3" id="KW-0238">DNA-binding</keyword>
<organism evidence="8 9">
    <name type="scientific">Rubus argutus</name>
    <name type="common">Southern blackberry</name>
    <dbReference type="NCBI Taxonomy" id="59490"/>
    <lineage>
        <taxon>Eukaryota</taxon>
        <taxon>Viridiplantae</taxon>
        <taxon>Streptophyta</taxon>
        <taxon>Embryophyta</taxon>
        <taxon>Tracheophyta</taxon>
        <taxon>Spermatophyta</taxon>
        <taxon>Magnoliopsida</taxon>
        <taxon>eudicotyledons</taxon>
        <taxon>Gunneridae</taxon>
        <taxon>Pentapetalae</taxon>
        <taxon>rosids</taxon>
        <taxon>fabids</taxon>
        <taxon>Rosales</taxon>
        <taxon>Rosaceae</taxon>
        <taxon>Rosoideae</taxon>
        <taxon>Rosoideae incertae sedis</taxon>
        <taxon>Rubus</taxon>
    </lineage>
</organism>
<comment type="caution">
    <text evidence="8">The sequence shown here is derived from an EMBL/GenBank/DDBJ whole genome shotgun (WGS) entry which is preliminary data.</text>
</comment>
<dbReference type="PANTHER" id="PTHR46684:SF16">
    <property type="entry name" value="TRANSCRIPTION FACTOR BHLH67-LIKE ISOFORM X2"/>
    <property type="match status" value="1"/>
</dbReference>
<dbReference type="AlphaFoldDB" id="A0AAW1X1R6"/>
<sequence length="334" mass="37696">MALEAVVYPKEYNPFSYMCKDFYSLAASNWGNDFSLQEAQDKALVGIFDHQNNHQDHQQGSLIGNWDYKCSSSHSLLQSVKEWDPNSSPEAMETPPLPPPSSTTTGRRKRRRTRSSKNKEEMENQRMTHIVVERNRRKQMNEYLAVLRSLMPPSYVQRGDQASIIGGAINFVKELEQLLQSMDGSHKRTTKPRQVPLAEFFTFPQFSTPATTQCNSNSSSSSGGVHVNDEPSMDPRSNNNNNQWAAADIEVTMVDSHANLKILSKKRPRQLLKMVAGFQSLRLSVLHLNVSTVDEMVLYSVSVKIEEGCLLNTVDEIAAAVNEMLHRIQETSFS</sequence>
<dbReference type="InterPro" id="IPR044283">
    <property type="entry name" value="FAMA/SPEECHLESS/MUTE-like"/>
</dbReference>
<dbReference type="GO" id="GO:0046983">
    <property type="term" value="F:protein dimerization activity"/>
    <property type="evidence" value="ECO:0007669"/>
    <property type="project" value="InterPro"/>
</dbReference>
<protein>
    <recommendedName>
        <fullName evidence="7">BHLH domain-containing protein</fullName>
    </recommendedName>
</protein>
<dbReference type="GO" id="GO:0003677">
    <property type="term" value="F:DNA binding"/>
    <property type="evidence" value="ECO:0007669"/>
    <property type="project" value="UniProtKB-KW"/>
</dbReference>
<evidence type="ECO:0000256" key="4">
    <source>
        <dbReference type="ARBA" id="ARBA00023163"/>
    </source>
</evidence>
<proteinExistence type="predicted"/>
<dbReference type="InterPro" id="IPR054502">
    <property type="entry name" value="bHLH-TF_ACT-like_plant"/>
</dbReference>
<evidence type="ECO:0000256" key="5">
    <source>
        <dbReference type="ARBA" id="ARBA00023242"/>
    </source>
</evidence>
<evidence type="ECO:0000256" key="2">
    <source>
        <dbReference type="ARBA" id="ARBA00023015"/>
    </source>
</evidence>
<feature type="compositionally biased region" description="Basic residues" evidence="6">
    <location>
        <begin position="106"/>
        <end position="116"/>
    </location>
</feature>